<reference evidence="1 2" key="1">
    <citation type="submission" date="2020-10" db="EMBL/GenBank/DDBJ databases">
        <title>The Coptis chinensis genome and diversification of protoberbering-type alkaloids.</title>
        <authorList>
            <person name="Wang B."/>
            <person name="Shu S."/>
            <person name="Song C."/>
            <person name="Liu Y."/>
        </authorList>
    </citation>
    <scope>NUCLEOTIDE SEQUENCE [LARGE SCALE GENOMIC DNA]</scope>
    <source>
        <strain evidence="1">HL-2020</strain>
        <tissue evidence="1">Leaf</tissue>
    </source>
</reference>
<name>A0A835I399_9MAGN</name>
<protein>
    <recommendedName>
        <fullName evidence="3">NB-ARC domain-containing protein</fullName>
    </recommendedName>
</protein>
<dbReference type="EMBL" id="JADFTS010000004">
    <property type="protein sequence ID" value="KAF9611825.1"/>
    <property type="molecule type" value="Genomic_DNA"/>
</dbReference>
<sequence>MAGIPLPNEHIGCKMKLGTCFLVNVIDRSSLGKAMSFEHEYKVWEKALEDLTSSLAQTHGIHSIARQMVRECDYVPALITSLGTAMGFEHDNKVWEKALEELTSSLAKIQGMEEKNKSFENKE</sequence>
<keyword evidence="2" id="KW-1185">Reference proteome</keyword>
<comment type="caution">
    <text evidence="1">The sequence shown here is derived from an EMBL/GenBank/DDBJ whole genome shotgun (WGS) entry which is preliminary data.</text>
</comment>
<dbReference type="AlphaFoldDB" id="A0A835I399"/>
<accession>A0A835I399</accession>
<dbReference type="Gene3D" id="1.10.8.430">
    <property type="entry name" value="Helical domain of apoptotic protease-activating factors"/>
    <property type="match status" value="1"/>
</dbReference>
<gene>
    <name evidence="1" type="ORF">IFM89_035810</name>
</gene>
<dbReference type="InterPro" id="IPR042197">
    <property type="entry name" value="Apaf_helical"/>
</dbReference>
<dbReference type="GO" id="GO:0043531">
    <property type="term" value="F:ADP binding"/>
    <property type="evidence" value="ECO:0007669"/>
    <property type="project" value="InterPro"/>
</dbReference>
<evidence type="ECO:0000313" key="1">
    <source>
        <dbReference type="EMBL" id="KAF9611825.1"/>
    </source>
</evidence>
<evidence type="ECO:0008006" key="3">
    <source>
        <dbReference type="Google" id="ProtNLM"/>
    </source>
</evidence>
<evidence type="ECO:0000313" key="2">
    <source>
        <dbReference type="Proteomes" id="UP000631114"/>
    </source>
</evidence>
<dbReference type="Proteomes" id="UP000631114">
    <property type="component" value="Unassembled WGS sequence"/>
</dbReference>
<organism evidence="1 2">
    <name type="scientific">Coptis chinensis</name>
    <dbReference type="NCBI Taxonomy" id="261450"/>
    <lineage>
        <taxon>Eukaryota</taxon>
        <taxon>Viridiplantae</taxon>
        <taxon>Streptophyta</taxon>
        <taxon>Embryophyta</taxon>
        <taxon>Tracheophyta</taxon>
        <taxon>Spermatophyta</taxon>
        <taxon>Magnoliopsida</taxon>
        <taxon>Ranunculales</taxon>
        <taxon>Ranunculaceae</taxon>
        <taxon>Coptidoideae</taxon>
        <taxon>Coptis</taxon>
    </lineage>
</organism>
<proteinExistence type="predicted"/>